<keyword evidence="5 8" id="KW-0812">Transmembrane</keyword>
<feature type="transmembrane region" description="Helical" evidence="8">
    <location>
        <begin position="463"/>
        <end position="480"/>
    </location>
</feature>
<feature type="transmembrane region" description="Helical" evidence="8">
    <location>
        <begin position="282"/>
        <end position="308"/>
    </location>
</feature>
<feature type="transmembrane region" description="Helical" evidence="8">
    <location>
        <begin position="344"/>
        <end position="365"/>
    </location>
</feature>
<dbReference type="OrthoDB" id="9790211at2"/>
<evidence type="ECO:0000256" key="4">
    <source>
        <dbReference type="ARBA" id="ARBA00022519"/>
    </source>
</evidence>
<feature type="transmembrane region" description="Helical" evidence="8">
    <location>
        <begin position="58"/>
        <end position="83"/>
    </location>
</feature>
<dbReference type="RefSeq" id="WP_123103978.1">
    <property type="nucleotide sequence ID" value="NZ_CP127527.1"/>
</dbReference>
<comment type="similarity">
    <text evidence="8">Belongs to the binding-protein-dependent transport system permease family.</text>
</comment>
<feature type="transmembrane region" description="Helical" evidence="8">
    <location>
        <begin position="244"/>
        <end position="262"/>
    </location>
</feature>
<dbReference type="Gene3D" id="1.10.3720.10">
    <property type="entry name" value="MetI-like"/>
    <property type="match status" value="2"/>
</dbReference>
<evidence type="ECO:0000256" key="5">
    <source>
        <dbReference type="ARBA" id="ARBA00022692"/>
    </source>
</evidence>
<feature type="transmembrane region" description="Helical" evidence="8">
    <location>
        <begin position="95"/>
        <end position="115"/>
    </location>
</feature>
<dbReference type="EMBL" id="RIZI01000168">
    <property type="protein sequence ID" value="RNF61609.1"/>
    <property type="molecule type" value="Genomic_DNA"/>
</dbReference>
<feature type="domain" description="ABC transmembrane type-1" evidence="9">
    <location>
        <begin position="56"/>
        <end position="262"/>
    </location>
</feature>
<keyword evidence="4" id="KW-0997">Cell inner membrane</keyword>
<dbReference type="AlphaFoldDB" id="A0A3M8QZ91"/>
<keyword evidence="7 8" id="KW-0472">Membrane</keyword>
<keyword evidence="2 8" id="KW-0813">Transport</keyword>
<sequence>MKQGTALFTGLVLAILVLAPLLLIGAEAFQPQPSSSPGAVSALQSLGQDRYFWEAFGGTLRLAGLATLFAIPVGLGIALLMNYAPPPARRLWEPLVLVPFLMPPYLTAVAWSLLAGPMGLIQQNMHALGMPLESFLYSLSGMAAVMALHLSPLSYVLLRAALGNSDPALFKAARIHGAGAMRAFATAILPGILPAMAAAALLIFLASAEEFGVPAVLSSYTGIRVLSTTVEEAMNVWPVDLPRAAAVGLILSLLGFVAWALYRPLAKDNRGQVGRRESTPCWWSLTPILAFVLLATLLPIGAIIAVSLEKAITAGFHPANLTWRHYGHILSSGSSAFLALRTSILLSLSVAIGTMLLALLSATVVHRGGAGSRWIDLLATLPNAFPGVVLAVGLILFWNAPWNPLPLYGHLAILGVAYATVTFPYAFRHARTGLSQVPTVLEQAGRVHGASPFGVFWRIRVPLAWPLLIGGATVVFALSMRELVTSLLLQPPGVQVISTYVFNQFQQGNMGDGMAMSVIGVLSSALILGLARGTLQR</sequence>
<feature type="transmembrane region" description="Helical" evidence="8">
    <location>
        <begin position="513"/>
        <end position="531"/>
    </location>
</feature>
<proteinExistence type="inferred from homology"/>
<dbReference type="InterPro" id="IPR000515">
    <property type="entry name" value="MetI-like"/>
</dbReference>
<name>A0A3M8QZ91_9PROT</name>
<dbReference type="GO" id="GO:0055085">
    <property type="term" value="P:transmembrane transport"/>
    <property type="evidence" value="ECO:0007669"/>
    <property type="project" value="InterPro"/>
</dbReference>
<evidence type="ECO:0000313" key="10">
    <source>
        <dbReference type="EMBL" id="RNF61609.1"/>
    </source>
</evidence>
<dbReference type="GO" id="GO:0005886">
    <property type="term" value="C:plasma membrane"/>
    <property type="evidence" value="ECO:0007669"/>
    <property type="project" value="UniProtKB-SubCell"/>
</dbReference>
<feature type="transmembrane region" description="Helical" evidence="8">
    <location>
        <begin position="135"/>
        <end position="162"/>
    </location>
</feature>
<evidence type="ECO:0000256" key="2">
    <source>
        <dbReference type="ARBA" id="ARBA00022448"/>
    </source>
</evidence>
<evidence type="ECO:0000256" key="1">
    <source>
        <dbReference type="ARBA" id="ARBA00004429"/>
    </source>
</evidence>
<protein>
    <submittedName>
        <fullName evidence="10">Iron ABC transporter permease</fullName>
    </submittedName>
</protein>
<comment type="subcellular location">
    <subcellularLocation>
        <location evidence="1">Cell inner membrane</location>
        <topology evidence="1">Multi-pass membrane protein</topology>
    </subcellularLocation>
    <subcellularLocation>
        <location evidence="8">Cell membrane</location>
        <topology evidence="8">Multi-pass membrane protein</topology>
    </subcellularLocation>
</comment>
<dbReference type="Pfam" id="PF00528">
    <property type="entry name" value="BPD_transp_1"/>
    <property type="match status" value="2"/>
</dbReference>
<gene>
    <name evidence="10" type="ORF">EC580_08245</name>
</gene>
<reference evidence="10" key="1">
    <citation type="submission" date="2018-10" db="EMBL/GenBank/DDBJ databases">
        <title>Acidithiobacillus sulfuriphilus sp. nov.: an extremely acidophilic sulfur-oxidizing chemolithotroph isolated from a neutral pH environment.</title>
        <authorList>
            <person name="Falagan C."/>
            <person name="Moya-Beltran A."/>
            <person name="Quatrini R."/>
            <person name="Johnson D.B."/>
        </authorList>
    </citation>
    <scope>NUCLEOTIDE SEQUENCE [LARGE SCALE GENOMIC DNA]</scope>
    <source>
        <strain evidence="10">CJ-2</strain>
    </source>
</reference>
<evidence type="ECO:0000256" key="6">
    <source>
        <dbReference type="ARBA" id="ARBA00022989"/>
    </source>
</evidence>
<keyword evidence="3" id="KW-1003">Cell membrane</keyword>
<dbReference type="PANTHER" id="PTHR43357:SF4">
    <property type="entry name" value="INNER MEMBRANE ABC TRANSPORTER PERMEASE PROTEIN YDCV"/>
    <property type="match status" value="1"/>
</dbReference>
<evidence type="ECO:0000256" key="3">
    <source>
        <dbReference type="ARBA" id="ARBA00022475"/>
    </source>
</evidence>
<feature type="domain" description="ABC transmembrane type-1" evidence="9">
    <location>
        <begin position="340"/>
        <end position="531"/>
    </location>
</feature>
<evidence type="ECO:0000256" key="8">
    <source>
        <dbReference type="RuleBase" id="RU363032"/>
    </source>
</evidence>
<feature type="transmembrane region" description="Helical" evidence="8">
    <location>
        <begin position="183"/>
        <end position="206"/>
    </location>
</feature>
<keyword evidence="6 8" id="KW-1133">Transmembrane helix</keyword>
<dbReference type="PROSITE" id="PS50928">
    <property type="entry name" value="ABC_TM1"/>
    <property type="match status" value="2"/>
</dbReference>
<dbReference type="CDD" id="cd06261">
    <property type="entry name" value="TM_PBP2"/>
    <property type="match status" value="2"/>
</dbReference>
<accession>A0A3M8QZ91</accession>
<dbReference type="SUPFAM" id="SSF161098">
    <property type="entry name" value="MetI-like"/>
    <property type="match status" value="2"/>
</dbReference>
<feature type="transmembrane region" description="Helical" evidence="8">
    <location>
        <begin position="407"/>
        <end position="427"/>
    </location>
</feature>
<dbReference type="PANTHER" id="PTHR43357">
    <property type="entry name" value="INNER MEMBRANE ABC TRANSPORTER PERMEASE PROTEIN YDCV"/>
    <property type="match status" value="1"/>
</dbReference>
<evidence type="ECO:0000259" key="9">
    <source>
        <dbReference type="PROSITE" id="PS50928"/>
    </source>
</evidence>
<organism evidence="10">
    <name type="scientific">Acidithiobacillus sulfuriphilus</name>
    <dbReference type="NCBI Taxonomy" id="1867749"/>
    <lineage>
        <taxon>Bacteria</taxon>
        <taxon>Pseudomonadati</taxon>
        <taxon>Pseudomonadota</taxon>
        <taxon>Acidithiobacillia</taxon>
        <taxon>Acidithiobacillales</taxon>
        <taxon>Acidithiobacillaceae</taxon>
        <taxon>Acidithiobacillus</taxon>
    </lineage>
</organism>
<dbReference type="InterPro" id="IPR035906">
    <property type="entry name" value="MetI-like_sf"/>
</dbReference>
<feature type="transmembrane region" description="Helical" evidence="8">
    <location>
        <begin position="377"/>
        <end position="401"/>
    </location>
</feature>
<evidence type="ECO:0000256" key="7">
    <source>
        <dbReference type="ARBA" id="ARBA00023136"/>
    </source>
</evidence>
<comment type="caution">
    <text evidence="10">The sequence shown here is derived from an EMBL/GenBank/DDBJ whole genome shotgun (WGS) entry which is preliminary data.</text>
</comment>